<reference evidence="3" key="1">
    <citation type="submission" date="2022-04" db="EMBL/GenBank/DDBJ databases">
        <title>Carnegiea gigantea Genome sequencing and assembly v2.</title>
        <authorList>
            <person name="Copetti D."/>
            <person name="Sanderson M.J."/>
            <person name="Burquez A."/>
            <person name="Wojciechowski M.F."/>
        </authorList>
    </citation>
    <scope>NUCLEOTIDE SEQUENCE</scope>
    <source>
        <strain evidence="3">SGP5-SGP5p</strain>
        <tissue evidence="3">Aerial part</tissue>
    </source>
</reference>
<keyword evidence="2" id="KW-1133">Transmembrane helix</keyword>
<evidence type="ECO:0000256" key="1">
    <source>
        <dbReference type="SAM" id="MobiDB-lite"/>
    </source>
</evidence>
<feature type="region of interest" description="Disordered" evidence="1">
    <location>
        <begin position="298"/>
        <end position="319"/>
    </location>
</feature>
<dbReference type="OrthoDB" id="1939257at2759"/>
<comment type="caution">
    <text evidence="3">The sequence shown here is derived from an EMBL/GenBank/DDBJ whole genome shotgun (WGS) entry which is preliminary data.</text>
</comment>
<feature type="transmembrane region" description="Helical" evidence="2">
    <location>
        <begin position="59"/>
        <end position="77"/>
    </location>
</feature>
<feature type="compositionally biased region" description="Acidic residues" evidence="1">
    <location>
        <begin position="304"/>
        <end position="318"/>
    </location>
</feature>
<gene>
    <name evidence="3" type="ORF">Cgig2_003339</name>
</gene>
<feature type="transmembrane region" description="Helical" evidence="2">
    <location>
        <begin position="34"/>
        <end position="53"/>
    </location>
</feature>
<proteinExistence type="predicted"/>
<keyword evidence="2" id="KW-0812">Transmembrane</keyword>
<name>A0A9Q1K165_9CARY</name>
<dbReference type="PANTHER" id="PTHR37746:SF1">
    <property type="entry name" value="TRANSMEMBRANE PROTEIN"/>
    <property type="match status" value="1"/>
</dbReference>
<feature type="compositionally biased region" description="Basic and acidic residues" evidence="1">
    <location>
        <begin position="125"/>
        <end position="137"/>
    </location>
</feature>
<evidence type="ECO:0000313" key="4">
    <source>
        <dbReference type="Proteomes" id="UP001153076"/>
    </source>
</evidence>
<feature type="region of interest" description="Disordered" evidence="1">
    <location>
        <begin position="87"/>
        <end position="137"/>
    </location>
</feature>
<dbReference type="EMBL" id="JAKOGI010000446">
    <property type="protein sequence ID" value="KAJ8434900.1"/>
    <property type="molecule type" value="Genomic_DNA"/>
</dbReference>
<protein>
    <submittedName>
        <fullName evidence="3">Uncharacterized protein</fullName>
    </submittedName>
</protein>
<sequence>MPSHNSWEEIEFTATATATISNIMETTICLSSSLLSNPLFSTLITLSLLILLYFPYSLLGIFLSPLLISTSILLFLLRFGTSRQLKPNNGSPHRIETRLSTESDPVAQSGPVLLDHHHGSNQQKTEAKAEASIEPEPKSFGNGVDPHCCHGVRIRPEFEPERKFIPETVDNVLSNTPNQDGWAEPSQTMGPNPFCESTFVGWEVGAPLEVIYEAYEGEEEGEEYENVAFQHTCNCTDKIKRYPSLSRCYPESDSDSDSECSSSSWEGELWDGDQDREELIEIALDYYGDPKEIKKNIIDQDQVQVDDDDDDDDDDNLIEIDISPPRWAEMVYTRRKKIFKNS</sequence>
<organism evidence="3 4">
    <name type="scientific">Carnegiea gigantea</name>
    <dbReference type="NCBI Taxonomy" id="171969"/>
    <lineage>
        <taxon>Eukaryota</taxon>
        <taxon>Viridiplantae</taxon>
        <taxon>Streptophyta</taxon>
        <taxon>Embryophyta</taxon>
        <taxon>Tracheophyta</taxon>
        <taxon>Spermatophyta</taxon>
        <taxon>Magnoliopsida</taxon>
        <taxon>eudicotyledons</taxon>
        <taxon>Gunneridae</taxon>
        <taxon>Pentapetalae</taxon>
        <taxon>Caryophyllales</taxon>
        <taxon>Cactineae</taxon>
        <taxon>Cactaceae</taxon>
        <taxon>Cactoideae</taxon>
        <taxon>Echinocereeae</taxon>
        <taxon>Carnegiea</taxon>
    </lineage>
</organism>
<feature type="region of interest" description="Disordered" evidence="1">
    <location>
        <begin position="247"/>
        <end position="269"/>
    </location>
</feature>
<evidence type="ECO:0000313" key="3">
    <source>
        <dbReference type="EMBL" id="KAJ8434900.1"/>
    </source>
</evidence>
<dbReference type="AlphaFoldDB" id="A0A9Q1K165"/>
<accession>A0A9Q1K165</accession>
<dbReference type="Proteomes" id="UP001153076">
    <property type="component" value="Unassembled WGS sequence"/>
</dbReference>
<keyword evidence="4" id="KW-1185">Reference proteome</keyword>
<dbReference type="PANTHER" id="PTHR37746">
    <property type="entry name" value="TRANSMEMBRANE PROTEIN"/>
    <property type="match status" value="1"/>
</dbReference>
<evidence type="ECO:0000256" key="2">
    <source>
        <dbReference type="SAM" id="Phobius"/>
    </source>
</evidence>
<keyword evidence="2" id="KW-0472">Membrane</keyword>